<feature type="transmembrane region" description="Helical" evidence="8">
    <location>
        <begin position="299"/>
        <end position="318"/>
    </location>
</feature>
<evidence type="ECO:0000256" key="2">
    <source>
        <dbReference type="ARBA" id="ARBA00022448"/>
    </source>
</evidence>
<dbReference type="InterPro" id="IPR050524">
    <property type="entry name" value="APC_YAT"/>
</dbReference>
<dbReference type="PROSITE" id="PS00218">
    <property type="entry name" value="AMINO_ACID_PERMEASE_1"/>
    <property type="match status" value="1"/>
</dbReference>
<dbReference type="InterPro" id="IPR004841">
    <property type="entry name" value="AA-permease/SLC12A_dom"/>
</dbReference>
<feature type="compositionally biased region" description="Polar residues" evidence="7">
    <location>
        <begin position="9"/>
        <end position="22"/>
    </location>
</feature>
<keyword evidence="4" id="KW-0029">Amino-acid transport</keyword>
<gene>
    <name evidence="10" type="ORF">EAE98_008029</name>
</gene>
<keyword evidence="5 8" id="KW-1133">Transmembrane helix</keyword>
<dbReference type="PIRSF" id="PIRSF006060">
    <property type="entry name" value="AA_transporter"/>
    <property type="match status" value="1"/>
</dbReference>
<feature type="transmembrane region" description="Helical" evidence="8">
    <location>
        <begin position="432"/>
        <end position="454"/>
    </location>
</feature>
<proteinExistence type="predicted"/>
<evidence type="ECO:0000256" key="1">
    <source>
        <dbReference type="ARBA" id="ARBA00004141"/>
    </source>
</evidence>
<keyword evidence="2" id="KW-0813">Transport</keyword>
<evidence type="ECO:0000313" key="11">
    <source>
        <dbReference type="Proteomes" id="UP000783213"/>
    </source>
</evidence>
<evidence type="ECO:0000256" key="8">
    <source>
        <dbReference type="SAM" id="Phobius"/>
    </source>
</evidence>
<keyword evidence="3 8" id="KW-0812">Transmembrane</keyword>
<keyword evidence="6 8" id="KW-0472">Membrane</keyword>
<evidence type="ECO:0000313" key="10">
    <source>
        <dbReference type="EMBL" id="KAF7922503.1"/>
    </source>
</evidence>
<accession>A0ABQ7IFF8</accession>
<feature type="transmembrane region" description="Helical" evidence="8">
    <location>
        <begin position="356"/>
        <end position="381"/>
    </location>
</feature>
<dbReference type="Gene3D" id="1.20.1740.10">
    <property type="entry name" value="Amino acid/polyamine transporter I"/>
    <property type="match status" value="1"/>
</dbReference>
<dbReference type="InterPro" id="IPR004840">
    <property type="entry name" value="Amino_acid_permease_CS"/>
</dbReference>
<feature type="domain" description="Amino acid permease/ SLC12A" evidence="9">
    <location>
        <begin position="66"/>
        <end position="535"/>
    </location>
</feature>
<evidence type="ECO:0000256" key="6">
    <source>
        <dbReference type="ARBA" id="ARBA00023136"/>
    </source>
</evidence>
<feature type="transmembrane region" description="Helical" evidence="8">
    <location>
        <begin position="69"/>
        <end position="88"/>
    </location>
</feature>
<evidence type="ECO:0000256" key="5">
    <source>
        <dbReference type="ARBA" id="ARBA00022989"/>
    </source>
</evidence>
<dbReference type="PANTHER" id="PTHR43341:SF39">
    <property type="entry name" value="AMINO ACID TRANSPORTER (EUROFUNG)-RELATED"/>
    <property type="match status" value="1"/>
</dbReference>
<feature type="transmembrane region" description="Helical" evidence="8">
    <location>
        <begin position="177"/>
        <end position="198"/>
    </location>
</feature>
<evidence type="ECO:0000256" key="3">
    <source>
        <dbReference type="ARBA" id="ARBA00022692"/>
    </source>
</evidence>
<evidence type="ECO:0000259" key="9">
    <source>
        <dbReference type="Pfam" id="PF00324"/>
    </source>
</evidence>
<dbReference type="Pfam" id="PF00324">
    <property type="entry name" value="AA_permease"/>
    <property type="match status" value="1"/>
</dbReference>
<dbReference type="RefSeq" id="XP_038807946.1">
    <property type="nucleotide sequence ID" value="XM_038955652.1"/>
</dbReference>
<sequence>MEKEHYNVDESSSPDYNGNHARSQYVDPTTGHATKSAGLHEAGELYGNIETAEEYGYVSRGLKSRHIQFIALGGTIGTGLFLGIGSALTQAGPLSLLLGYSITGIAIFAMMQCLGEMATWLPLPGAIPQFAARYVDDALGFAVGWNNWYSAAITLCAEISAAAVVIQYWPGAVHINVAAWISLIIVLVICLNIFAVSIYGEAEFVFASIKIITIVGLLIMAFIVDLGGNPRHDRLGFRYWKHGQFMLQYDSTGDTGRFLGLFSTLVNAAFSYGGVEMVAVAAGEAENPRKNIPKAVRRVFWRILFFYVLGSLAIGVLVSSSDEHLLKAQAAGAAGAARSPWVIGIQNAGIPVLPSIINAVILTSATSSANAFLYTGSRYLFALAQNKQAPKFLLRCSKAGVPYWAVLCTASISLITFLSVGSGGASTAFTWFQNLTTIASLFTWCSICVAYIKFHNALVAQGVDRNTLVFKSRFQPYTAWIALGFFVMIILFNGFDVFVGKNHSHWNVTNFLTAYIGIPIFFLLYGFWKVFKRTKWIPSADADIYTGKAALDAEDDQWPDLVPRNMLEKIWFWIA</sequence>
<feature type="transmembrane region" description="Helical" evidence="8">
    <location>
        <begin position="147"/>
        <end position="170"/>
    </location>
</feature>
<organism evidence="10 11">
    <name type="scientific">Botrytis deweyae</name>
    <dbReference type="NCBI Taxonomy" id="2478750"/>
    <lineage>
        <taxon>Eukaryota</taxon>
        <taxon>Fungi</taxon>
        <taxon>Dikarya</taxon>
        <taxon>Ascomycota</taxon>
        <taxon>Pezizomycotina</taxon>
        <taxon>Leotiomycetes</taxon>
        <taxon>Helotiales</taxon>
        <taxon>Sclerotiniaceae</taxon>
        <taxon>Botrytis</taxon>
    </lineage>
</organism>
<evidence type="ECO:0000256" key="4">
    <source>
        <dbReference type="ARBA" id="ARBA00022970"/>
    </source>
</evidence>
<feature type="transmembrane region" description="Helical" evidence="8">
    <location>
        <begin position="474"/>
        <end position="492"/>
    </location>
</feature>
<feature type="transmembrane region" description="Helical" evidence="8">
    <location>
        <begin position="94"/>
        <end position="111"/>
    </location>
</feature>
<dbReference type="EMBL" id="RCSX01000020">
    <property type="protein sequence ID" value="KAF7922503.1"/>
    <property type="molecule type" value="Genomic_DNA"/>
</dbReference>
<keyword evidence="11" id="KW-1185">Reference proteome</keyword>
<comment type="caution">
    <text evidence="10">The sequence shown here is derived from an EMBL/GenBank/DDBJ whole genome shotgun (WGS) entry which is preliminary data.</text>
</comment>
<dbReference type="PANTHER" id="PTHR43341">
    <property type="entry name" value="AMINO ACID PERMEASE"/>
    <property type="match status" value="1"/>
</dbReference>
<feature type="transmembrane region" description="Helical" evidence="8">
    <location>
        <begin position="204"/>
        <end position="224"/>
    </location>
</feature>
<feature type="transmembrane region" description="Helical" evidence="8">
    <location>
        <begin position="512"/>
        <end position="531"/>
    </location>
</feature>
<protein>
    <recommendedName>
        <fullName evidence="9">Amino acid permease/ SLC12A domain-containing protein</fullName>
    </recommendedName>
</protein>
<dbReference type="GeneID" id="62234802"/>
<comment type="subcellular location">
    <subcellularLocation>
        <location evidence="1">Membrane</location>
        <topology evidence="1">Multi-pass membrane protein</topology>
    </subcellularLocation>
</comment>
<dbReference type="Proteomes" id="UP000783213">
    <property type="component" value="Unassembled WGS sequence"/>
</dbReference>
<evidence type="ECO:0000256" key="7">
    <source>
        <dbReference type="SAM" id="MobiDB-lite"/>
    </source>
</evidence>
<name>A0ABQ7IFF8_9HELO</name>
<feature type="region of interest" description="Disordered" evidence="7">
    <location>
        <begin position="1"/>
        <end position="34"/>
    </location>
</feature>
<reference evidence="10 11" key="1">
    <citation type="journal article" date="2020" name="Genome Biol. Evol.">
        <title>Comparative genomics of Sclerotiniaceae.</title>
        <authorList>
            <person name="Valero Jimenez C.A."/>
            <person name="Steentjes M."/>
            <person name="Scholten O.E."/>
            <person name="Van Kan J.A.L."/>
        </authorList>
    </citation>
    <scope>NUCLEOTIDE SEQUENCE [LARGE SCALE GENOMIC DNA]</scope>
    <source>
        <strain evidence="10 11">B1</strain>
    </source>
</reference>
<feature type="transmembrane region" description="Helical" evidence="8">
    <location>
        <begin position="401"/>
        <end position="420"/>
    </location>
</feature>